<evidence type="ECO:0000313" key="1">
    <source>
        <dbReference type="EMBL" id="NEZ61689.1"/>
    </source>
</evidence>
<evidence type="ECO:0000313" key="2">
    <source>
        <dbReference type="Proteomes" id="UP000473574"/>
    </source>
</evidence>
<reference evidence="1 2" key="1">
    <citation type="journal article" date="2020" name="Microb. Ecol.">
        <title>Ecogenomics of the Marine Benthic Filamentous Cyanobacterium Adonisia.</title>
        <authorList>
            <person name="Walter J.M."/>
            <person name="Coutinho F.H."/>
            <person name="Leomil L."/>
            <person name="Hargreaves P.I."/>
            <person name="Campeao M.E."/>
            <person name="Vieira V.V."/>
            <person name="Silva B.S."/>
            <person name="Fistarol G.O."/>
            <person name="Salomon P.S."/>
            <person name="Sawabe T."/>
            <person name="Mino S."/>
            <person name="Hosokawa M."/>
            <person name="Miyashita H."/>
            <person name="Maruyama F."/>
            <person name="van Verk M.C."/>
            <person name="Dutilh B.E."/>
            <person name="Thompson C.C."/>
            <person name="Thompson F.L."/>
        </authorList>
    </citation>
    <scope>NUCLEOTIDE SEQUENCE [LARGE SCALE GENOMIC DNA]</scope>
    <source>
        <strain evidence="1 2">CCMR0082</strain>
    </source>
</reference>
<dbReference type="EMBL" id="QZCE01000001">
    <property type="protein sequence ID" value="NEZ61689.1"/>
    <property type="molecule type" value="Genomic_DNA"/>
</dbReference>
<protein>
    <submittedName>
        <fullName evidence="1">Uncharacterized protein</fullName>
    </submittedName>
</protein>
<accession>A0A6M0RZL9</accession>
<proteinExistence type="predicted"/>
<sequence length="112" mass="12715">MSDVERSNEKKLKIVSPPPKVVVLNNKAENQEESGELPELEEETIIVAPIFADVQEQMVENISEIVDQVYIEFSSACEQRNLNWEAELEFGLELGVRFAAKLKISPREPKES</sequence>
<dbReference type="Proteomes" id="UP000473574">
    <property type="component" value="Unassembled WGS sequence"/>
</dbReference>
<name>A0A6M0RZL9_9CYAN</name>
<organism evidence="1 2">
    <name type="scientific">Adonisia turfae CCMR0082</name>
    <dbReference type="NCBI Taxonomy" id="2304604"/>
    <lineage>
        <taxon>Bacteria</taxon>
        <taxon>Bacillati</taxon>
        <taxon>Cyanobacteriota</taxon>
        <taxon>Adonisia</taxon>
        <taxon>Adonisia turfae</taxon>
    </lineage>
</organism>
<gene>
    <name evidence="1" type="ORF">D0962_02665</name>
</gene>
<comment type="caution">
    <text evidence="1">The sequence shown here is derived from an EMBL/GenBank/DDBJ whole genome shotgun (WGS) entry which is preliminary data.</text>
</comment>
<dbReference type="AlphaFoldDB" id="A0A6M0RZL9"/>
<dbReference type="RefSeq" id="WP_163659571.1">
    <property type="nucleotide sequence ID" value="NZ_QZCE01000001.1"/>
</dbReference>